<dbReference type="AlphaFoldDB" id="A0A2J6RWN1"/>
<feature type="transmembrane region" description="Helical" evidence="1">
    <location>
        <begin position="65"/>
        <end position="88"/>
    </location>
</feature>
<name>A0A2J6RWN1_HYAVF</name>
<sequence>MSNIAKKCFQAVTLGQFGSNSHPIHPATVHFPLTLFTLANVLNLVYGMVLYFPDNPFLSHDQQNLGTLSILGYAANVLGIITSIPAVVTGGAEFYAMVQGNGFYETKENGQKQLIPKVKTAFIHGGLNDLVIAGAVYNWLQERNVPDFKPAGHQIVMSAVFLAVQGYAAYLGGDLIYAHGVGVQRMGQAAKKKQQ</sequence>
<dbReference type="EMBL" id="KZ613942">
    <property type="protein sequence ID" value="PMD42924.1"/>
    <property type="molecule type" value="Genomic_DNA"/>
</dbReference>
<dbReference type="Proteomes" id="UP000235786">
    <property type="component" value="Unassembled WGS sequence"/>
</dbReference>
<dbReference type="OrthoDB" id="2580011at2759"/>
<dbReference type="Pfam" id="PF09990">
    <property type="entry name" value="DUF2231"/>
    <property type="match status" value="1"/>
</dbReference>
<organism evidence="3 4">
    <name type="scientific">Hyaloscypha variabilis (strain UAMH 11265 / GT02V1 / F)</name>
    <name type="common">Meliniomyces variabilis</name>
    <dbReference type="NCBI Taxonomy" id="1149755"/>
    <lineage>
        <taxon>Eukaryota</taxon>
        <taxon>Fungi</taxon>
        <taxon>Dikarya</taxon>
        <taxon>Ascomycota</taxon>
        <taxon>Pezizomycotina</taxon>
        <taxon>Leotiomycetes</taxon>
        <taxon>Helotiales</taxon>
        <taxon>Hyaloscyphaceae</taxon>
        <taxon>Hyaloscypha</taxon>
        <taxon>Hyaloscypha variabilis</taxon>
    </lineage>
</organism>
<keyword evidence="1" id="KW-1133">Transmembrane helix</keyword>
<evidence type="ECO:0000259" key="2">
    <source>
        <dbReference type="Pfam" id="PF09990"/>
    </source>
</evidence>
<keyword evidence="1" id="KW-0472">Membrane</keyword>
<gene>
    <name evidence="3" type="ORF">L207DRAFT_563741</name>
</gene>
<feature type="transmembrane region" description="Helical" evidence="1">
    <location>
        <begin position="29"/>
        <end position="53"/>
    </location>
</feature>
<protein>
    <recommendedName>
        <fullName evidence="2">DUF2231 domain-containing protein</fullName>
    </recommendedName>
</protein>
<feature type="transmembrane region" description="Helical" evidence="1">
    <location>
        <begin position="155"/>
        <end position="177"/>
    </location>
</feature>
<evidence type="ECO:0000313" key="3">
    <source>
        <dbReference type="EMBL" id="PMD42924.1"/>
    </source>
</evidence>
<keyword evidence="1" id="KW-0812">Transmembrane</keyword>
<dbReference type="InterPro" id="IPR019251">
    <property type="entry name" value="DUF2231_TM"/>
</dbReference>
<feature type="domain" description="DUF2231" evidence="2">
    <location>
        <begin position="22"/>
        <end position="184"/>
    </location>
</feature>
<proteinExistence type="predicted"/>
<reference evidence="3 4" key="1">
    <citation type="submission" date="2016-04" db="EMBL/GenBank/DDBJ databases">
        <title>A degradative enzymes factory behind the ericoid mycorrhizal symbiosis.</title>
        <authorList>
            <consortium name="DOE Joint Genome Institute"/>
            <person name="Martino E."/>
            <person name="Morin E."/>
            <person name="Grelet G."/>
            <person name="Kuo A."/>
            <person name="Kohler A."/>
            <person name="Daghino S."/>
            <person name="Barry K."/>
            <person name="Choi C."/>
            <person name="Cichocki N."/>
            <person name="Clum A."/>
            <person name="Copeland A."/>
            <person name="Hainaut M."/>
            <person name="Haridas S."/>
            <person name="Labutti K."/>
            <person name="Lindquist E."/>
            <person name="Lipzen A."/>
            <person name="Khouja H.-R."/>
            <person name="Murat C."/>
            <person name="Ohm R."/>
            <person name="Olson A."/>
            <person name="Spatafora J."/>
            <person name="Veneault-Fourrey C."/>
            <person name="Henrissat B."/>
            <person name="Grigoriev I."/>
            <person name="Martin F."/>
            <person name="Perotto S."/>
        </authorList>
    </citation>
    <scope>NUCLEOTIDE SEQUENCE [LARGE SCALE GENOMIC DNA]</scope>
    <source>
        <strain evidence="3 4">F</strain>
    </source>
</reference>
<evidence type="ECO:0000313" key="4">
    <source>
        <dbReference type="Proteomes" id="UP000235786"/>
    </source>
</evidence>
<evidence type="ECO:0000256" key="1">
    <source>
        <dbReference type="SAM" id="Phobius"/>
    </source>
</evidence>
<accession>A0A2J6RWN1</accession>
<keyword evidence="4" id="KW-1185">Reference proteome</keyword>